<keyword evidence="1" id="KW-0479">Metal-binding</keyword>
<proteinExistence type="predicted"/>
<evidence type="ECO:0000256" key="3">
    <source>
        <dbReference type="ARBA" id="ARBA00022837"/>
    </source>
</evidence>
<comment type="caution">
    <text evidence="6">The sequence shown here is derived from an EMBL/GenBank/DDBJ whole genome shotgun (WGS) entry which is preliminary data.</text>
</comment>
<evidence type="ECO:0000256" key="2">
    <source>
        <dbReference type="ARBA" id="ARBA00022737"/>
    </source>
</evidence>
<dbReference type="Gene3D" id="1.10.238.10">
    <property type="entry name" value="EF-hand"/>
    <property type="match status" value="2"/>
</dbReference>
<organism evidence="6 7">
    <name type="scientific">Prymnesium parvum</name>
    <name type="common">Toxic golden alga</name>
    <dbReference type="NCBI Taxonomy" id="97485"/>
    <lineage>
        <taxon>Eukaryota</taxon>
        <taxon>Haptista</taxon>
        <taxon>Haptophyta</taxon>
        <taxon>Prymnesiophyceae</taxon>
        <taxon>Prymnesiales</taxon>
        <taxon>Prymnesiaceae</taxon>
        <taxon>Prymnesium</taxon>
    </lineage>
</organism>
<feature type="compositionally biased region" description="Acidic residues" evidence="4">
    <location>
        <begin position="309"/>
        <end position="324"/>
    </location>
</feature>
<name>A0AB34JG19_PRYPA</name>
<dbReference type="PROSITE" id="PS00018">
    <property type="entry name" value="EF_HAND_1"/>
    <property type="match status" value="4"/>
</dbReference>
<sequence>MAHLGRNRRFGRYFGESVSWSMYYRYRGALRTAGGFALMMLLAILPPAAAAARLGVAFAVLTPCVVAAPSSLVSELPDADDEEADDADPDYPNDLSHGGSFAYDDDFYHGDFGMFDHEAMADESVGDPAEQARLLPLVFRAIDQNADGVLSTHELREALAGQARRYIEWGQQSALEEARSQMTSLDIDGDGKLSREEFEGAGDALFLPHERHYSRSEAFSFADEDKDGKLSDVELALLLFPDYAPRLEEYRRFVAESVMKAHDADGSGRLAPRQLAASQKLSDEEGMGTPHGDAEWPKRGGNGIWSSNPEDEEGEDSGGENDMEEDYSHITFHDRNQDGVLDVEELSNYLTPRQAELSSGFVEEELEYMLSLLRGAHDKASGNEAAVGETEELGMDAVQGVARQFLSTFIGLVQDVRAADGATSDMSNGAHDVREL</sequence>
<dbReference type="EMBL" id="JBGBPQ010000008">
    <property type="protein sequence ID" value="KAL1520776.1"/>
    <property type="molecule type" value="Genomic_DNA"/>
</dbReference>
<reference evidence="6 7" key="1">
    <citation type="journal article" date="2024" name="Science">
        <title>Giant polyketide synthase enzymes in the biosynthesis of giant marine polyether toxins.</title>
        <authorList>
            <person name="Fallon T.R."/>
            <person name="Shende V.V."/>
            <person name="Wierzbicki I.H."/>
            <person name="Pendleton A.L."/>
            <person name="Watervoot N.F."/>
            <person name="Auber R.P."/>
            <person name="Gonzalez D.J."/>
            <person name="Wisecaver J.H."/>
            <person name="Moore B.S."/>
        </authorList>
    </citation>
    <scope>NUCLEOTIDE SEQUENCE [LARGE SCALE GENOMIC DNA]</scope>
    <source>
        <strain evidence="6 7">12B1</strain>
    </source>
</reference>
<protein>
    <recommendedName>
        <fullName evidence="5">EF-hand domain-containing protein</fullName>
    </recommendedName>
</protein>
<dbReference type="AlphaFoldDB" id="A0AB34JG19"/>
<dbReference type="InterPro" id="IPR002048">
    <property type="entry name" value="EF_hand_dom"/>
</dbReference>
<dbReference type="InterPro" id="IPR011992">
    <property type="entry name" value="EF-hand-dom_pair"/>
</dbReference>
<dbReference type="GO" id="GO:0005509">
    <property type="term" value="F:calcium ion binding"/>
    <property type="evidence" value="ECO:0007669"/>
    <property type="project" value="InterPro"/>
</dbReference>
<evidence type="ECO:0000256" key="1">
    <source>
        <dbReference type="ARBA" id="ARBA00022723"/>
    </source>
</evidence>
<dbReference type="Pfam" id="PF13499">
    <property type="entry name" value="EF-hand_7"/>
    <property type="match status" value="1"/>
</dbReference>
<keyword evidence="7" id="KW-1185">Reference proteome</keyword>
<feature type="domain" description="EF-hand" evidence="5">
    <location>
        <begin position="130"/>
        <end position="165"/>
    </location>
</feature>
<dbReference type="PANTHER" id="PTHR10827">
    <property type="entry name" value="RETICULOCALBIN"/>
    <property type="match status" value="1"/>
</dbReference>
<dbReference type="GO" id="GO:0005783">
    <property type="term" value="C:endoplasmic reticulum"/>
    <property type="evidence" value="ECO:0007669"/>
    <property type="project" value="TreeGrafter"/>
</dbReference>
<dbReference type="Pfam" id="PF13202">
    <property type="entry name" value="EF-hand_5"/>
    <property type="match status" value="1"/>
</dbReference>
<gene>
    <name evidence="6" type="ORF">AB1Y20_022340</name>
</gene>
<dbReference type="PANTHER" id="PTHR10827:SF98">
    <property type="entry name" value="45 KDA CALCIUM-BINDING PROTEIN"/>
    <property type="match status" value="1"/>
</dbReference>
<evidence type="ECO:0000259" key="5">
    <source>
        <dbReference type="PROSITE" id="PS50222"/>
    </source>
</evidence>
<evidence type="ECO:0000256" key="4">
    <source>
        <dbReference type="SAM" id="MobiDB-lite"/>
    </source>
</evidence>
<dbReference type="SUPFAM" id="SSF47473">
    <property type="entry name" value="EF-hand"/>
    <property type="match status" value="1"/>
</dbReference>
<accession>A0AB34JG19</accession>
<keyword evidence="3" id="KW-0106">Calcium</keyword>
<dbReference type="InterPro" id="IPR018247">
    <property type="entry name" value="EF_Hand_1_Ca_BS"/>
</dbReference>
<evidence type="ECO:0000313" key="6">
    <source>
        <dbReference type="EMBL" id="KAL1520776.1"/>
    </source>
</evidence>
<keyword evidence="2" id="KW-0677">Repeat</keyword>
<feature type="domain" description="EF-hand" evidence="5">
    <location>
        <begin position="173"/>
        <end position="208"/>
    </location>
</feature>
<evidence type="ECO:0000313" key="7">
    <source>
        <dbReference type="Proteomes" id="UP001515480"/>
    </source>
</evidence>
<dbReference type="PROSITE" id="PS50222">
    <property type="entry name" value="EF_HAND_2"/>
    <property type="match status" value="2"/>
</dbReference>
<dbReference type="Proteomes" id="UP001515480">
    <property type="component" value="Unassembled WGS sequence"/>
</dbReference>
<dbReference type="SMART" id="SM00054">
    <property type="entry name" value="EFh"/>
    <property type="match status" value="3"/>
</dbReference>
<feature type="region of interest" description="Disordered" evidence="4">
    <location>
        <begin position="264"/>
        <end position="324"/>
    </location>
</feature>